<comment type="caution">
    <text evidence="1">The sequence shown here is derived from an EMBL/GenBank/DDBJ whole genome shotgun (WGS) entry which is preliminary data.</text>
</comment>
<sequence>RKQEAEINKEKCKSKIFKYLFTNQGKKHIQVREIKKSIPNPIIMNLPEHFNDILVELLQENNISGKVVGDELFLE</sequence>
<evidence type="ECO:0000313" key="1">
    <source>
        <dbReference type="EMBL" id="GAH38509.1"/>
    </source>
</evidence>
<gene>
    <name evidence="1" type="ORF">S03H2_20614</name>
</gene>
<protein>
    <submittedName>
        <fullName evidence="1">Uncharacterized protein</fullName>
    </submittedName>
</protein>
<proteinExistence type="predicted"/>
<name>X1GAB8_9ZZZZ</name>
<dbReference type="AlphaFoldDB" id="X1GAB8"/>
<reference evidence="1" key="1">
    <citation type="journal article" date="2014" name="Front. Microbiol.">
        <title>High frequency of phylogenetically diverse reductive dehalogenase-homologous genes in deep subseafloor sedimentary metagenomes.</title>
        <authorList>
            <person name="Kawai M."/>
            <person name="Futagami T."/>
            <person name="Toyoda A."/>
            <person name="Takaki Y."/>
            <person name="Nishi S."/>
            <person name="Hori S."/>
            <person name="Arai W."/>
            <person name="Tsubouchi T."/>
            <person name="Morono Y."/>
            <person name="Uchiyama I."/>
            <person name="Ito T."/>
            <person name="Fujiyama A."/>
            <person name="Inagaki F."/>
            <person name="Takami H."/>
        </authorList>
    </citation>
    <scope>NUCLEOTIDE SEQUENCE</scope>
    <source>
        <strain evidence="1">Expedition CK06-06</strain>
    </source>
</reference>
<dbReference type="EMBL" id="BARU01010885">
    <property type="protein sequence ID" value="GAH38509.1"/>
    <property type="molecule type" value="Genomic_DNA"/>
</dbReference>
<feature type="non-terminal residue" evidence="1">
    <location>
        <position position="1"/>
    </location>
</feature>
<accession>X1GAB8</accession>
<organism evidence="1">
    <name type="scientific">marine sediment metagenome</name>
    <dbReference type="NCBI Taxonomy" id="412755"/>
    <lineage>
        <taxon>unclassified sequences</taxon>
        <taxon>metagenomes</taxon>
        <taxon>ecological metagenomes</taxon>
    </lineage>
</organism>